<name>A0A1J8P922_9COXI</name>
<accession>A0A1J8P922</accession>
<feature type="transmembrane region" description="Helical" evidence="1">
    <location>
        <begin position="51"/>
        <end position="69"/>
    </location>
</feature>
<keyword evidence="1" id="KW-1133">Transmembrane helix</keyword>
<organism evidence="2 3">
    <name type="scientific">Candidatus Rickettsiella isopodorum</name>
    <dbReference type="NCBI Taxonomy" id="1225476"/>
    <lineage>
        <taxon>Bacteria</taxon>
        <taxon>Pseudomonadati</taxon>
        <taxon>Pseudomonadota</taxon>
        <taxon>Gammaproteobacteria</taxon>
        <taxon>Legionellales</taxon>
        <taxon>Coxiellaceae</taxon>
        <taxon>Rickettsiella</taxon>
    </lineage>
</organism>
<dbReference type="Proteomes" id="UP000183924">
    <property type="component" value="Unassembled WGS sequence"/>
</dbReference>
<keyword evidence="3" id="KW-1185">Reference proteome</keyword>
<evidence type="ECO:0008006" key="4">
    <source>
        <dbReference type="Google" id="ProtNLM"/>
    </source>
</evidence>
<dbReference type="STRING" id="1225476.A1D18_02085"/>
<dbReference type="EMBL" id="LUKY01000031">
    <property type="protein sequence ID" value="OIZ95515.1"/>
    <property type="molecule type" value="Genomic_DNA"/>
</dbReference>
<proteinExistence type="predicted"/>
<keyword evidence="1" id="KW-0812">Transmembrane</keyword>
<dbReference type="AlphaFoldDB" id="A0A1J8P922"/>
<dbReference type="InterPro" id="IPR007039">
    <property type="entry name" value="TrbC/VirB2"/>
</dbReference>
<sequence>MNNLRLRNWLKSLIIGGSIGWINLADADAGSDLPFNSTMNLLKDSITGPFLMSVSIIMIVVTCLMLAFGEWGDGFKKLINIVLWLSIAFSATSFVTTLFGA</sequence>
<comment type="caution">
    <text evidence="2">The sequence shown here is derived from an EMBL/GenBank/DDBJ whole genome shotgun (WGS) entry which is preliminary data.</text>
</comment>
<evidence type="ECO:0000313" key="2">
    <source>
        <dbReference type="EMBL" id="OIZ95515.1"/>
    </source>
</evidence>
<protein>
    <recommendedName>
        <fullName evidence="4">Conjugal transfer protein TrbC</fullName>
    </recommendedName>
</protein>
<evidence type="ECO:0000256" key="1">
    <source>
        <dbReference type="SAM" id="Phobius"/>
    </source>
</evidence>
<keyword evidence="1" id="KW-0472">Membrane</keyword>
<dbReference type="Pfam" id="PF04956">
    <property type="entry name" value="TrbC"/>
    <property type="match status" value="1"/>
</dbReference>
<feature type="transmembrane region" description="Helical" evidence="1">
    <location>
        <begin position="81"/>
        <end position="100"/>
    </location>
</feature>
<reference evidence="2 3" key="1">
    <citation type="submission" date="2016-03" db="EMBL/GenBank/DDBJ databases">
        <title>Comparative genomics of Rickettsiella.</title>
        <authorList>
            <person name="Chandler C."/>
            <person name="Wang Y."/>
        </authorList>
    </citation>
    <scope>NUCLEOTIDE SEQUENCE [LARGE SCALE GENOMIC DNA]</scope>
    <source>
        <strain evidence="2 3">RCFS May 2013</strain>
    </source>
</reference>
<evidence type="ECO:0000313" key="3">
    <source>
        <dbReference type="Proteomes" id="UP000183924"/>
    </source>
</evidence>
<dbReference type="RefSeq" id="WP_071662174.1">
    <property type="nucleotide sequence ID" value="NZ_LUKY01000031.1"/>
</dbReference>
<dbReference type="OrthoDB" id="5785918at2"/>
<gene>
    <name evidence="2" type="ORF">A1D18_02085</name>
</gene>